<evidence type="ECO:0000313" key="2">
    <source>
        <dbReference type="EMBL" id="GAL86149.1"/>
    </source>
</evidence>
<evidence type="ECO:0000313" key="3">
    <source>
        <dbReference type="Proteomes" id="UP000030185"/>
    </source>
</evidence>
<dbReference type="InterPro" id="IPR029057">
    <property type="entry name" value="PRTase-like"/>
</dbReference>
<accession>A0A098LI51</accession>
<keyword evidence="3" id="KW-1185">Reference proteome</keyword>
<dbReference type="eggNOG" id="COG1926">
    <property type="taxonomic scope" value="Bacteria"/>
</dbReference>
<gene>
    <name evidence="2" type="ORF">MYP_3378</name>
</gene>
<keyword evidence="2" id="KW-0328">Glycosyltransferase</keyword>
<name>A0A098LI51_9BACT</name>
<dbReference type="Gene3D" id="3.40.50.2020">
    <property type="match status" value="1"/>
</dbReference>
<dbReference type="AlphaFoldDB" id="A0A098LI51"/>
<sequence>MGNELSAKFKNKNALVLGIPRGGVEVAYHVARIINGELSIVIAKKLPYPGQPELACGAVTEDESVYLSALGRRLPEPTIKALIEDRIQEIKRRILEYRDGKPLPDMKNRTVIIVDDGIATGSTIAPILQLCRKQQVAELIVAAPVSGNNYADLIDELADEVIVLEVPSYYYAVGQVYYDFHQSTDEEVVSFLHKSPSTR</sequence>
<dbReference type="Proteomes" id="UP000030185">
    <property type="component" value="Unassembled WGS sequence"/>
</dbReference>
<proteinExistence type="predicted"/>
<dbReference type="EMBL" id="BBLT01000006">
    <property type="protein sequence ID" value="GAL86149.1"/>
    <property type="molecule type" value="Genomic_DNA"/>
</dbReference>
<evidence type="ECO:0000259" key="1">
    <source>
        <dbReference type="Pfam" id="PF00156"/>
    </source>
</evidence>
<reference evidence="2 3" key="1">
    <citation type="submission" date="2014-09" db="EMBL/GenBank/DDBJ databases">
        <title>Sporocytophaga myxococcoides PG-01 genome sequencing.</title>
        <authorList>
            <person name="Liu L."/>
            <person name="Gao P.J."/>
            <person name="Chen G.J."/>
            <person name="Wang L.S."/>
        </authorList>
    </citation>
    <scope>NUCLEOTIDE SEQUENCE [LARGE SCALE GENOMIC DNA]</scope>
    <source>
        <strain evidence="2 3">PG-01</strain>
    </source>
</reference>
<dbReference type="GO" id="GO:0016757">
    <property type="term" value="F:glycosyltransferase activity"/>
    <property type="evidence" value="ECO:0007669"/>
    <property type="project" value="UniProtKB-KW"/>
</dbReference>
<dbReference type="InterPro" id="IPR000836">
    <property type="entry name" value="PRTase_dom"/>
</dbReference>
<dbReference type="Gene3D" id="3.30.1310.20">
    <property type="entry name" value="PRTase-like"/>
    <property type="match status" value="1"/>
</dbReference>
<dbReference type="SUPFAM" id="SSF53271">
    <property type="entry name" value="PRTase-like"/>
    <property type="match status" value="1"/>
</dbReference>
<keyword evidence="2" id="KW-0808">Transferase</keyword>
<protein>
    <submittedName>
        <fullName evidence="2">Phosphoribosyltransferase</fullName>
    </submittedName>
</protein>
<feature type="domain" description="Phosphoribosyltransferase" evidence="1">
    <location>
        <begin position="6"/>
        <end position="180"/>
    </location>
</feature>
<comment type="caution">
    <text evidence="2">The sequence shown here is derived from an EMBL/GenBank/DDBJ whole genome shotgun (WGS) entry which is preliminary data.</text>
</comment>
<dbReference type="STRING" id="153721.MYP_3378"/>
<dbReference type="CDD" id="cd06223">
    <property type="entry name" value="PRTases_typeI"/>
    <property type="match status" value="1"/>
</dbReference>
<dbReference type="Pfam" id="PF00156">
    <property type="entry name" value="Pribosyltran"/>
    <property type="match status" value="1"/>
</dbReference>
<organism evidence="2 3">
    <name type="scientific">Sporocytophaga myxococcoides</name>
    <dbReference type="NCBI Taxonomy" id="153721"/>
    <lineage>
        <taxon>Bacteria</taxon>
        <taxon>Pseudomonadati</taxon>
        <taxon>Bacteroidota</taxon>
        <taxon>Cytophagia</taxon>
        <taxon>Cytophagales</taxon>
        <taxon>Cytophagaceae</taxon>
        <taxon>Sporocytophaga</taxon>
    </lineage>
</organism>